<dbReference type="AlphaFoldDB" id="A0A1X1ZUW3"/>
<dbReference type="Proteomes" id="UP000193529">
    <property type="component" value="Unassembled WGS sequence"/>
</dbReference>
<evidence type="ECO:0000313" key="3">
    <source>
        <dbReference type="Proteomes" id="UP000193529"/>
    </source>
</evidence>
<feature type="compositionally biased region" description="Low complexity" evidence="1">
    <location>
        <begin position="50"/>
        <end position="61"/>
    </location>
</feature>
<evidence type="ECO:0000313" key="2">
    <source>
        <dbReference type="EMBL" id="ORW27788.1"/>
    </source>
</evidence>
<gene>
    <name evidence="2" type="ORF">AWC19_02710</name>
</gene>
<feature type="region of interest" description="Disordered" evidence="1">
    <location>
        <begin position="1"/>
        <end position="61"/>
    </location>
</feature>
<reference evidence="2 3" key="1">
    <citation type="submission" date="2016-01" db="EMBL/GenBank/DDBJ databases">
        <title>The new phylogeny of the genus Mycobacterium.</title>
        <authorList>
            <person name="Tarcisio F."/>
            <person name="Conor M."/>
            <person name="Antonella G."/>
            <person name="Elisabetta G."/>
            <person name="Giulia F.S."/>
            <person name="Sara T."/>
            <person name="Anna F."/>
            <person name="Clotilde B."/>
            <person name="Roberto B."/>
            <person name="Veronica D.S."/>
            <person name="Fabio R."/>
            <person name="Monica P."/>
            <person name="Olivier J."/>
            <person name="Enrico T."/>
            <person name="Nicola S."/>
        </authorList>
    </citation>
    <scope>NUCLEOTIDE SEQUENCE [LARGE SCALE GENOMIC DNA]</scope>
    <source>
        <strain evidence="2 3">DSM 44572</strain>
    </source>
</reference>
<comment type="caution">
    <text evidence="2">The sequence shown here is derived from an EMBL/GenBank/DDBJ whole genome shotgun (WGS) entry which is preliminary data.</text>
</comment>
<feature type="compositionally biased region" description="Low complexity" evidence="1">
    <location>
        <begin position="1"/>
        <end position="39"/>
    </location>
</feature>
<name>A0A1X1ZUW3_9MYCO</name>
<evidence type="ECO:0000256" key="1">
    <source>
        <dbReference type="SAM" id="MobiDB-lite"/>
    </source>
</evidence>
<protein>
    <submittedName>
        <fullName evidence="2">Uncharacterized protein</fullName>
    </submittedName>
</protein>
<organism evidence="2 3">
    <name type="scientific">Mycobacterium palustre</name>
    <dbReference type="NCBI Taxonomy" id="153971"/>
    <lineage>
        <taxon>Bacteria</taxon>
        <taxon>Bacillati</taxon>
        <taxon>Actinomycetota</taxon>
        <taxon>Actinomycetes</taxon>
        <taxon>Mycobacteriales</taxon>
        <taxon>Mycobacteriaceae</taxon>
        <taxon>Mycobacterium</taxon>
        <taxon>Mycobacterium simiae complex</taxon>
    </lineage>
</organism>
<keyword evidence="3" id="KW-1185">Reference proteome</keyword>
<dbReference type="EMBL" id="LQPJ01000070">
    <property type="protein sequence ID" value="ORW27788.1"/>
    <property type="molecule type" value="Genomic_DNA"/>
</dbReference>
<accession>A0A1X1ZUW3</accession>
<proteinExistence type="predicted"/>
<sequence>MHNACPAAAAGPAVPEQHAAKATSSAGTARGAAGSSETTQATGPNEFCRTASTASAAYADS</sequence>